<evidence type="ECO:0000256" key="7">
    <source>
        <dbReference type="SAM" id="Phobius"/>
    </source>
</evidence>
<evidence type="ECO:0000256" key="3">
    <source>
        <dbReference type="ARBA" id="ARBA00022475"/>
    </source>
</evidence>
<dbReference type="GO" id="GO:0005886">
    <property type="term" value="C:plasma membrane"/>
    <property type="evidence" value="ECO:0007669"/>
    <property type="project" value="UniProtKB-SubCell"/>
</dbReference>
<evidence type="ECO:0000313" key="9">
    <source>
        <dbReference type="Proteomes" id="UP000055060"/>
    </source>
</evidence>
<dbReference type="InterPro" id="IPR001927">
    <property type="entry name" value="Na/Gal_symport"/>
</dbReference>
<dbReference type="Gene3D" id="1.20.1250.20">
    <property type="entry name" value="MFS general substrate transporter like domains"/>
    <property type="match status" value="2"/>
</dbReference>
<feature type="transmembrane region" description="Helical" evidence="7">
    <location>
        <begin position="183"/>
        <end position="207"/>
    </location>
</feature>
<keyword evidence="9" id="KW-1185">Reference proteome</keyword>
<dbReference type="Proteomes" id="UP000055060">
    <property type="component" value="Unassembled WGS sequence"/>
</dbReference>
<dbReference type="NCBIfam" id="TIGR00792">
    <property type="entry name" value="gph"/>
    <property type="match status" value="1"/>
</dbReference>
<dbReference type="EMBL" id="DF967972">
    <property type="protein sequence ID" value="GAP13031.1"/>
    <property type="molecule type" value="Genomic_DNA"/>
</dbReference>
<proteinExistence type="predicted"/>
<dbReference type="GO" id="GO:0015293">
    <property type="term" value="F:symporter activity"/>
    <property type="evidence" value="ECO:0007669"/>
    <property type="project" value="InterPro"/>
</dbReference>
<evidence type="ECO:0000256" key="2">
    <source>
        <dbReference type="ARBA" id="ARBA00022448"/>
    </source>
</evidence>
<evidence type="ECO:0000313" key="8">
    <source>
        <dbReference type="EMBL" id="GAP13031.1"/>
    </source>
</evidence>
<dbReference type="PANTHER" id="PTHR11328">
    <property type="entry name" value="MAJOR FACILITATOR SUPERFAMILY DOMAIN-CONTAINING PROTEIN"/>
    <property type="match status" value="1"/>
</dbReference>
<gene>
    <name evidence="8" type="ORF">LARV_00772</name>
</gene>
<organism evidence="8">
    <name type="scientific">Longilinea arvoryzae</name>
    <dbReference type="NCBI Taxonomy" id="360412"/>
    <lineage>
        <taxon>Bacteria</taxon>
        <taxon>Bacillati</taxon>
        <taxon>Chloroflexota</taxon>
        <taxon>Anaerolineae</taxon>
        <taxon>Anaerolineales</taxon>
        <taxon>Anaerolineaceae</taxon>
        <taxon>Longilinea</taxon>
    </lineage>
</organism>
<feature type="transmembrane region" description="Helical" evidence="7">
    <location>
        <begin position="270"/>
        <end position="288"/>
    </location>
</feature>
<feature type="transmembrane region" description="Helical" evidence="7">
    <location>
        <begin position="366"/>
        <end position="389"/>
    </location>
</feature>
<keyword evidence="2" id="KW-0813">Transport</keyword>
<dbReference type="InterPro" id="IPR039672">
    <property type="entry name" value="MFS_2"/>
</dbReference>
<comment type="subcellular location">
    <subcellularLocation>
        <location evidence="1">Cell membrane</location>
        <topology evidence="1">Multi-pass membrane protein</topology>
    </subcellularLocation>
</comment>
<dbReference type="PROSITE" id="PS00872">
    <property type="entry name" value="NA_GALACTOSIDE_SYMP"/>
    <property type="match status" value="1"/>
</dbReference>
<reference evidence="8" key="1">
    <citation type="submission" date="2015-07" db="EMBL/GenBank/DDBJ databases">
        <title>Draft Genome Sequences of Anaerolinea thermolimosa IMO-1, Bellilinea caldifistulae GOMI-1, Leptolinea tardivitalis YMTK-2, Levilinea saccharolytica KIBI-1,Longilinea arvoryzae KOME-1, Previously Described as Members of the Anaerolineaceae (Chloroflexi).</title>
        <authorList>
            <person name="Sekiguchi Y."/>
            <person name="Ohashi A."/>
            <person name="Matsuura N."/>
            <person name="Tourlousse M.D."/>
        </authorList>
    </citation>
    <scope>NUCLEOTIDE SEQUENCE [LARGE SCALE GENOMIC DNA]</scope>
    <source>
        <strain evidence="8">KOME-1</strain>
    </source>
</reference>
<keyword evidence="4 7" id="KW-0812">Transmembrane</keyword>
<feature type="transmembrane region" description="Helical" evidence="7">
    <location>
        <begin position="235"/>
        <end position="258"/>
    </location>
</feature>
<evidence type="ECO:0000256" key="5">
    <source>
        <dbReference type="ARBA" id="ARBA00022989"/>
    </source>
</evidence>
<dbReference type="PANTHER" id="PTHR11328:SF24">
    <property type="entry name" value="MAJOR FACILITATOR SUPERFAMILY (MFS) PROFILE DOMAIN-CONTAINING PROTEIN"/>
    <property type="match status" value="1"/>
</dbReference>
<feature type="transmembrane region" description="Helical" evidence="7">
    <location>
        <begin position="12"/>
        <end position="35"/>
    </location>
</feature>
<dbReference type="RefSeq" id="WP_075072399.1">
    <property type="nucleotide sequence ID" value="NZ_DF967972.1"/>
</dbReference>
<dbReference type="GO" id="GO:0006814">
    <property type="term" value="P:sodium ion transport"/>
    <property type="evidence" value="ECO:0007669"/>
    <property type="project" value="InterPro"/>
</dbReference>
<dbReference type="CDD" id="cd17332">
    <property type="entry name" value="MFS_MelB_like"/>
    <property type="match status" value="1"/>
</dbReference>
<feature type="transmembrane region" description="Helical" evidence="7">
    <location>
        <begin position="409"/>
        <end position="431"/>
    </location>
</feature>
<dbReference type="InterPro" id="IPR036259">
    <property type="entry name" value="MFS_trans_sf"/>
</dbReference>
<dbReference type="AlphaFoldDB" id="A0A0S7B7A2"/>
<dbReference type="Pfam" id="PF13347">
    <property type="entry name" value="MFS_2"/>
    <property type="match status" value="1"/>
</dbReference>
<evidence type="ECO:0000256" key="6">
    <source>
        <dbReference type="ARBA" id="ARBA00023136"/>
    </source>
</evidence>
<dbReference type="GO" id="GO:0008643">
    <property type="term" value="P:carbohydrate transport"/>
    <property type="evidence" value="ECO:0007669"/>
    <property type="project" value="InterPro"/>
</dbReference>
<keyword evidence="5 7" id="KW-1133">Transmembrane helix</keyword>
<evidence type="ECO:0000256" key="4">
    <source>
        <dbReference type="ARBA" id="ARBA00022692"/>
    </source>
</evidence>
<evidence type="ECO:0000256" key="1">
    <source>
        <dbReference type="ARBA" id="ARBA00004651"/>
    </source>
</evidence>
<feature type="transmembrane region" description="Helical" evidence="7">
    <location>
        <begin position="110"/>
        <end position="134"/>
    </location>
</feature>
<feature type="transmembrane region" description="Helical" evidence="7">
    <location>
        <begin position="154"/>
        <end position="177"/>
    </location>
</feature>
<keyword evidence="6 7" id="KW-0472">Membrane</keyword>
<dbReference type="SUPFAM" id="SSF103473">
    <property type="entry name" value="MFS general substrate transporter"/>
    <property type="match status" value="1"/>
</dbReference>
<accession>A0A0S7B7A2</accession>
<sequence length="449" mass="48931">MNAKLSAGTKVFYGIADLGISMLTASIQFFLLFFYTDIAGIDPALAGSALLVGKLTWDAINDPFFGFLSDRTRSRWGRRKPYMLLGAIPFGLSIWLLFSLPPGLVGVKAFLAVLGSFLLADTFQTMVSVPYYALSAELTYDYDERTSLISVRMIFTVLGYILGAALTTAVAGFFIGLGWTKNAAYSGMGGVFGVVAVITLLVTTFGVRERPNPDLQPAKMPALSQIQHVLRNRPFVQYMIMSTIISISFTLLTSLLPYYLTYQLQMTDQISFVMFVMLATIGVFLLPWRYASTRMSKGPAYALGLAIACVAIGVAFFLPPGPTPIIYGVAFVAGLGFSAQYVFPWSMVPDVIEVDQAKTGERHEGIYFGINAFLGKMTGALGIAASGWALKLYGYVPNAVQTPHALFGIRFFFAVVPVIAFLAALPLLIWYPINRKNHAELVAGVKEAD</sequence>
<feature type="transmembrane region" description="Helical" evidence="7">
    <location>
        <begin position="81"/>
        <end position="98"/>
    </location>
</feature>
<dbReference type="InterPro" id="IPR018043">
    <property type="entry name" value="Na/Gal_symport_CS"/>
</dbReference>
<feature type="transmembrane region" description="Helical" evidence="7">
    <location>
        <begin position="300"/>
        <end position="319"/>
    </location>
</feature>
<protein>
    <submittedName>
        <fullName evidence="8">Sugar (Glycoside-Pentoside-Hexuronide) transporter</fullName>
    </submittedName>
</protein>
<name>A0A0S7B7A2_9CHLR</name>
<keyword evidence="3" id="KW-1003">Cell membrane</keyword>
<feature type="transmembrane region" description="Helical" evidence="7">
    <location>
        <begin position="325"/>
        <end position="345"/>
    </location>
</feature>
<dbReference type="STRING" id="360412.LARV_00772"/>